<dbReference type="OrthoDB" id="923601at2"/>
<keyword evidence="4" id="KW-1185">Reference proteome</keyword>
<organism evidence="3 4">
    <name type="scientific">Larkinella knui</name>
    <dbReference type="NCBI Taxonomy" id="2025310"/>
    <lineage>
        <taxon>Bacteria</taxon>
        <taxon>Pseudomonadati</taxon>
        <taxon>Bacteroidota</taxon>
        <taxon>Cytophagia</taxon>
        <taxon>Cytophagales</taxon>
        <taxon>Spirosomataceae</taxon>
        <taxon>Larkinella</taxon>
    </lineage>
</organism>
<protein>
    <submittedName>
        <fullName evidence="3">M28 family peptidase</fullName>
    </submittedName>
</protein>
<evidence type="ECO:0000259" key="2">
    <source>
        <dbReference type="Pfam" id="PF04389"/>
    </source>
</evidence>
<dbReference type="RefSeq" id="WP_124904774.1">
    <property type="nucleotide sequence ID" value="NZ_RQJP01000001.1"/>
</dbReference>
<dbReference type="Pfam" id="PF04389">
    <property type="entry name" value="Peptidase_M28"/>
    <property type="match status" value="1"/>
</dbReference>
<feature type="transmembrane region" description="Helical" evidence="1">
    <location>
        <begin position="52"/>
        <end position="70"/>
    </location>
</feature>
<dbReference type="Gene3D" id="3.40.630.10">
    <property type="entry name" value="Zn peptidases"/>
    <property type="match status" value="2"/>
</dbReference>
<feature type="transmembrane region" description="Helical" evidence="1">
    <location>
        <begin position="190"/>
        <end position="213"/>
    </location>
</feature>
<accession>A0A3P1CWV3</accession>
<gene>
    <name evidence="3" type="ORF">EHT87_05870</name>
</gene>
<feature type="domain" description="Peptidase M28" evidence="2">
    <location>
        <begin position="216"/>
        <end position="383"/>
    </location>
</feature>
<dbReference type="InterPro" id="IPR007484">
    <property type="entry name" value="Peptidase_M28"/>
</dbReference>
<dbReference type="Proteomes" id="UP000274271">
    <property type="component" value="Unassembled WGS sequence"/>
</dbReference>
<keyword evidence="1" id="KW-0812">Transmembrane</keyword>
<proteinExistence type="predicted"/>
<feature type="transmembrane region" description="Helical" evidence="1">
    <location>
        <begin position="77"/>
        <end position="94"/>
    </location>
</feature>
<dbReference type="EMBL" id="RQJP01000001">
    <property type="protein sequence ID" value="RRB17805.1"/>
    <property type="molecule type" value="Genomic_DNA"/>
</dbReference>
<dbReference type="AlphaFoldDB" id="A0A3P1CWV3"/>
<sequence length="402" mass="45143">MPFTVETLMRDLSRLPHRGTATAFEAPAIDLLSSTLRQLQATVTVEPFRTPATYVTVVYWLLGGIVSGLLASTWLGWVAVIWTWGWVTLAWLFFNWRFSPATRLPPLVTSNNIIGRWRETGFGYAGDQDKPVMKVILMAHYDTAPISLLYRTGTVISFHATLVISLALMLVACFLLLFEQFVFSSGWMLWARYGMIAFFVLQSLLGTLGYWIYGHSNGASDNTTGVVAAIATAERLRQLYLPGLETEVVLTGAKEVGMIGARAYLDKHSAGWPQGRTVVVNFDTLGNGSLRVIKHTGTVEVIEYTNPLMESAERLLEEKPFRGLVKPARWHTADFDSVWFVRRKIPVMTLTAMDEKGRMPNIHRPEDQLLVTDLTAIPTAIDFAIHTIVRHYQSYEITAERL</sequence>
<evidence type="ECO:0000313" key="4">
    <source>
        <dbReference type="Proteomes" id="UP000274271"/>
    </source>
</evidence>
<comment type="caution">
    <text evidence="3">The sequence shown here is derived from an EMBL/GenBank/DDBJ whole genome shotgun (WGS) entry which is preliminary data.</text>
</comment>
<evidence type="ECO:0000256" key="1">
    <source>
        <dbReference type="SAM" id="Phobius"/>
    </source>
</evidence>
<dbReference type="SUPFAM" id="SSF53187">
    <property type="entry name" value="Zn-dependent exopeptidases"/>
    <property type="match status" value="1"/>
</dbReference>
<evidence type="ECO:0000313" key="3">
    <source>
        <dbReference type="EMBL" id="RRB17805.1"/>
    </source>
</evidence>
<reference evidence="3 4" key="1">
    <citation type="submission" date="2018-11" db="EMBL/GenBank/DDBJ databases">
        <authorList>
            <person name="Zhou Z."/>
            <person name="Wang G."/>
        </authorList>
    </citation>
    <scope>NUCLEOTIDE SEQUENCE [LARGE SCALE GENOMIC DNA]</scope>
    <source>
        <strain evidence="3 4">KCTC42998</strain>
    </source>
</reference>
<keyword evidence="1" id="KW-0472">Membrane</keyword>
<keyword evidence="1" id="KW-1133">Transmembrane helix</keyword>
<feature type="transmembrane region" description="Helical" evidence="1">
    <location>
        <begin position="156"/>
        <end position="178"/>
    </location>
</feature>
<name>A0A3P1CWV3_9BACT</name>